<evidence type="ECO:0000313" key="1">
    <source>
        <dbReference type="EMBL" id="MDT9411007.1"/>
    </source>
</evidence>
<dbReference type="Gene3D" id="3.40.50.150">
    <property type="entry name" value="Vaccinia Virus protein VP39"/>
    <property type="match status" value="1"/>
</dbReference>
<name>A0A6I8MHR3_9CORY</name>
<gene>
    <name evidence="2" type="ORF">FRC0190_01195</name>
    <name evidence="1" type="ORF">P8T80_06385</name>
</gene>
<reference evidence="2 3" key="1">
    <citation type="submission" date="2019-11" db="EMBL/GenBank/DDBJ databases">
        <authorList>
            <person name="Brisse S."/>
        </authorList>
    </citation>
    <scope>NUCLEOTIDE SEQUENCE [LARGE SCALE GENOMIC DNA]</scope>
    <source>
        <strain evidence="2">FRC0190</strain>
    </source>
</reference>
<keyword evidence="4" id="KW-1185">Reference proteome</keyword>
<organism evidence="2 3">
    <name type="scientific">Corynebacterium rouxii</name>
    <dbReference type="NCBI Taxonomy" id="2719119"/>
    <lineage>
        <taxon>Bacteria</taxon>
        <taxon>Bacillati</taxon>
        <taxon>Actinomycetota</taxon>
        <taxon>Actinomycetes</taxon>
        <taxon>Mycobacteriales</taxon>
        <taxon>Corynebacteriaceae</taxon>
        <taxon>Corynebacterium</taxon>
    </lineage>
</organism>
<dbReference type="GO" id="GO:0032259">
    <property type="term" value="P:methylation"/>
    <property type="evidence" value="ECO:0007669"/>
    <property type="project" value="UniProtKB-KW"/>
</dbReference>
<dbReference type="Proteomes" id="UP001265983">
    <property type="component" value="Unassembled WGS sequence"/>
</dbReference>
<keyword evidence="1" id="KW-0808">Transferase</keyword>
<dbReference type="EMBL" id="LR738855">
    <property type="protein sequence ID" value="VZH85216.1"/>
    <property type="molecule type" value="Genomic_DNA"/>
</dbReference>
<dbReference type="PANTHER" id="PTHR43667:SF2">
    <property type="entry name" value="FATTY ACID C-METHYL TRANSFERASE"/>
    <property type="match status" value="1"/>
</dbReference>
<dbReference type="PANTHER" id="PTHR43667">
    <property type="entry name" value="CYCLOPROPANE-FATTY-ACYL-PHOSPHOLIPID SYNTHASE"/>
    <property type="match status" value="1"/>
</dbReference>
<evidence type="ECO:0000313" key="4">
    <source>
        <dbReference type="Proteomes" id="UP001265983"/>
    </source>
</evidence>
<dbReference type="Pfam" id="PF02353">
    <property type="entry name" value="CMAS"/>
    <property type="match status" value="1"/>
</dbReference>
<dbReference type="InterPro" id="IPR050723">
    <property type="entry name" value="CFA/CMAS"/>
</dbReference>
<dbReference type="EMBL" id="JARUHM010000010">
    <property type="protein sequence ID" value="MDT9411007.1"/>
    <property type="molecule type" value="Genomic_DNA"/>
</dbReference>
<sequence length="431" mass="47021">MNVNDQRARINADRWPNIALVPQGRRIEVKARKAESEFAAICEKAGIQLFGDAPDVIVREDSLFKRIAAAGWLGVAESYMAGEWYAENLVDVLAKLIVAGYHPKMPKLDLGGDYSGMEIDTQLIKLFSGDGMSVQGTLFSSGVPTTERIAVRSYVRGAGRANEPATHFVDQTTLSDPTLVEKADLGAGQLRSTTALLDSAGVHAGTHLLDFPSSGGALAINACHRGATVDALTTDLDFATDIREILDLANVEGSAHVELIDDPIPVSKTWPTQYDAITSVEKLELMQPGMKKRYVQAIDRMLAVGGALACQSVVLNEAKADIAAAAMSVHKAYVWPAFSPMRLSEMHKLVDRFTNLRIISQTHFPGHYQAGLRLQRETFEGNIRQAAADGFDVVYRRLWIYQLAMREALFVAGAVDAVQCIATTRHRRGGR</sequence>
<dbReference type="KEGG" id="crf:FRC0190_01195"/>
<reference evidence="1 4" key="2">
    <citation type="submission" date="2023-03" db="EMBL/GenBank/DDBJ databases">
        <title>Whole genome sequence of the first Corynebacterium rouxii strains isolated in Brazil: a recent member of Corynebacterium diphtheriae complex.</title>
        <authorList>
            <person name="Vieira V."/>
            <person name="Ramos J.N."/>
            <person name="Araujo M.R.B."/>
            <person name="Baio P.V."/>
            <person name="Sant'Anna L.O."/>
            <person name="Veras J.F.C."/>
            <person name="Vieira E.M.D."/>
            <person name="Sousa M.A.B."/>
            <person name="Camargo C.H."/>
            <person name="Sacchi C.T."/>
            <person name="Campos K.R."/>
            <person name="Santos M.B.N."/>
            <person name="Bokermann S."/>
            <person name="Alvim L.B."/>
            <person name="Santos L.S."/>
            <person name="Mattos-Guaraldi A.L."/>
        </authorList>
    </citation>
    <scope>NUCLEOTIDE SEQUENCE [LARGE SCALE GENOMIC DNA]</scope>
    <source>
        <strain evidence="1 4">70862</strain>
    </source>
</reference>
<accession>A0A6I8MHR3</accession>
<dbReference type="RefSeq" id="WP_155874542.1">
    <property type="nucleotide sequence ID" value="NZ_CP168248.1"/>
</dbReference>
<evidence type="ECO:0000313" key="3">
    <source>
        <dbReference type="Proteomes" id="UP000423525"/>
    </source>
</evidence>
<evidence type="ECO:0000313" key="2">
    <source>
        <dbReference type="EMBL" id="VZH85216.1"/>
    </source>
</evidence>
<dbReference type="SUPFAM" id="SSF53335">
    <property type="entry name" value="S-adenosyl-L-methionine-dependent methyltransferases"/>
    <property type="match status" value="1"/>
</dbReference>
<dbReference type="Proteomes" id="UP000423525">
    <property type="component" value="Chromosome"/>
</dbReference>
<protein>
    <submittedName>
        <fullName evidence="1">Class I SAM-dependent methyltransferase</fullName>
        <ecNumber evidence="1">2.1.1.-</ecNumber>
    </submittedName>
    <submittedName>
        <fullName evidence="2">Cyclopropane-fatty-acyl-phospholipid synthase</fullName>
    </submittedName>
</protein>
<dbReference type="GO" id="GO:0008168">
    <property type="term" value="F:methyltransferase activity"/>
    <property type="evidence" value="ECO:0007669"/>
    <property type="project" value="UniProtKB-KW"/>
</dbReference>
<proteinExistence type="predicted"/>
<dbReference type="AlphaFoldDB" id="A0A6I8MHR3"/>
<keyword evidence="1" id="KW-0489">Methyltransferase</keyword>
<dbReference type="EC" id="2.1.1.-" evidence="1"/>
<dbReference type="InterPro" id="IPR029063">
    <property type="entry name" value="SAM-dependent_MTases_sf"/>
</dbReference>